<dbReference type="GO" id="GO:0004305">
    <property type="term" value="F:ethanolamine kinase activity"/>
    <property type="evidence" value="ECO:0007669"/>
    <property type="project" value="UniProtKB-EC"/>
</dbReference>
<dbReference type="InterPro" id="IPR011009">
    <property type="entry name" value="Kinase-like_dom_sf"/>
</dbReference>
<dbReference type="CDD" id="cd05157">
    <property type="entry name" value="ETNK_euk"/>
    <property type="match status" value="1"/>
</dbReference>
<accession>A0A7S2RJ67</accession>
<evidence type="ECO:0000256" key="1">
    <source>
        <dbReference type="ARBA" id="ARBA00037883"/>
    </source>
</evidence>
<evidence type="ECO:0000256" key="2">
    <source>
        <dbReference type="ARBA" id="ARBA00038211"/>
    </source>
</evidence>
<name>A0A7S2RJ67_9STRA</name>
<organism evidence="4">
    <name type="scientific">Mucochytrium quahogii</name>
    <dbReference type="NCBI Taxonomy" id="96639"/>
    <lineage>
        <taxon>Eukaryota</taxon>
        <taxon>Sar</taxon>
        <taxon>Stramenopiles</taxon>
        <taxon>Bigyra</taxon>
        <taxon>Labyrinthulomycetes</taxon>
        <taxon>Thraustochytrida</taxon>
        <taxon>Thraustochytriidae</taxon>
        <taxon>Mucochytrium</taxon>
    </lineage>
</organism>
<dbReference type="PANTHER" id="PTHR22603:SF66">
    <property type="entry name" value="ETHANOLAMINE KINASE"/>
    <property type="match status" value="1"/>
</dbReference>
<dbReference type="GO" id="GO:0005737">
    <property type="term" value="C:cytoplasm"/>
    <property type="evidence" value="ECO:0007669"/>
    <property type="project" value="TreeGrafter"/>
</dbReference>
<dbReference type="SUPFAM" id="SSF56112">
    <property type="entry name" value="Protein kinase-like (PK-like)"/>
    <property type="match status" value="1"/>
</dbReference>
<dbReference type="Gene3D" id="3.90.1200.10">
    <property type="match status" value="1"/>
</dbReference>
<comment type="similarity">
    <text evidence="2">Belongs to the choline/ethanolamine kinase family.</text>
</comment>
<reference evidence="4" key="1">
    <citation type="submission" date="2021-01" db="EMBL/GenBank/DDBJ databases">
        <authorList>
            <person name="Corre E."/>
            <person name="Pelletier E."/>
            <person name="Niang G."/>
            <person name="Scheremetjew M."/>
            <person name="Finn R."/>
            <person name="Kale V."/>
            <person name="Holt S."/>
            <person name="Cochrane G."/>
            <person name="Meng A."/>
            <person name="Brown T."/>
            <person name="Cohen L."/>
        </authorList>
    </citation>
    <scope>NUCLEOTIDE SEQUENCE</scope>
    <source>
        <strain evidence="4">NY070348D</strain>
    </source>
</reference>
<dbReference type="AlphaFoldDB" id="A0A7S2RJ67"/>
<dbReference type="Gene3D" id="3.30.200.20">
    <property type="entry name" value="Phosphorylase Kinase, domain 1"/>
    <property type="match status" value="1"/>
</dbReference>
<proteinExistence type="inferred from homology"/>
<comment type="pathway">
    <text evidence="1">Phospholipid metabolism; phosphatidylethanolamine biosynthesis; phosphatidylethanolamine from ethanolamine: step 1/3.</text>
</comment>
<dbReference type="EMBL" id="HBHK01006531">
    <property type="protein sequence ID" value="CAD9672450.1"/>
    <property type="molecule type" value="Transcribed_RNA"/>
</dbReference>
<dbReference type="GO" id="GO:0006646">
    <property type="term" value="P:phosphatidylethanolamine biosynthetic process"/>
    <property type="evidence" value="ECO:0007669"/>
    <property type="project" value="TreeGrafter"/>
</dbReference>
<dbReference type="EC" id="2.7.1.82" evidence="3"/>
<dbReference type="PANTHER" id="PTHR22603">
    <property type="entry name" value="CHOLINE/ETHANOALAMINE KINASE"/>
    <property type="match status" value="1"/>
</dbReference>
<evidence type="ECO:0000313" key="4">
    <source>
        <dbReference type="EMBL" id="CAD9672450.1"/>
    </source>
</evidence>
<protein>
    <recommendedName>
        <fullName evidence="3">ethanolamine kinase</fullName>
        <ecNumber evidence="3">2.7.1.82</ecNumber>
    </recommendedName>
</protein>
<sequence length="408" mass="47292">MMDVACFFVGCGAVLARSRARARGSKFPEHLDSVRDIELDGPGAPKRIKYSIVNDKSRAMLERGLLVVVRSLCDGWEDAHMDNTQITTLQGGLTNQLYLVDDGKHEPVLVRIYGQNTEILIDRKKDTDVFHMLSDRKFGPELFGLFENGRVEQYIHSQVLTPPEMGEDKFVPLISRELARMHSLDLPLNREPYLFKFLEQFDKLSGEVELEVGSSEQRRLESLNRGALRKRLKRLETELPSYLNNHGGDFIKTARSESEKMALEFLFESVYAHNDLLAGNILYVEKENRVQFIDFEYGKYNYRGFDIANHFCEYAGFDFNLEKWYPTKANQIKFVEFYINASDAWSKKLATCKDQKVFFDTCIQWLDKFIIASHYLWGLWAIIQKKYSPIDFDYLEYAGLRLNSIALT</sequence>
<gene>
    <name evidence="4" type="ORF">QSP1433_LOCUS3942</name>
</gene>
<evidence type="ECO:0000256" key="3">
    <source>
        <dbReference type="ARBA" id="ARBA00038874"/>
    </source>
</evidence>
<dbReference type="Pfam" id="PF01633">
    <property type="entry name" value="Choline_kinase"/>
    <property type="match status" value="1"/>
</dbReference>